<evidence type="ECO:0000256" key="8">
    <source>
        <dbReference type="ARBA" id="ARBA00022840"/>
    </source>
</evidence>
<dbReference type="PROSITE" id="PS51480">
    <property type="entry name" value="DHAL"/>
    <property type="match status" value="1"/>
</dbReference>
<reference evidence="13 14" key="1">
    <citation type="submission" date="2024-06" db="EMBL/GenBank/DDBJ databases">
        <title>Complete genome of Phlyctema vagabunda strain 19-DSS-EL-015.</title>
        <authorList>
            <person name="Fiorenzani C."/>
        </authorList>
    </citation>
    <scope>NUCLEOTIDE SEQUENCE [LARGE SCALE GENOMIC DNA]</scope>
    <source>
        <strain evidence="13 14">19-DSS-EL-015</strain>
    </source>
</reference>
<dbReference type="SMART" id="SM01120">
    <property type="entry name" value="Dak2"/>
    <property type="match status" value="1"/>
</dbReference>
<accession>A0ABR4P528</accession>
<gene>
    <name evidence="13" type="ORF">PVAG01_10129</name>
</gene>
<dbReference type="InterPro" id="IPR036117">
    <property type="entry name" value="DhaL_dom_sf"/>
</dbReference>
<evidence type="ECO:0000256" key="3">
    <source>
        <dbReference type="ARBA" id="ARBA00008757"/>
    </source>
</evidence>
<feature type="domain" description="DhaK" evidence="12">
    <location>
        <begin position="10"/>
        <end position="327"/>
    </location>
</feature>
<proteinExistence type="inferred from homology"/>
<dbReference type="InterPro" id="IPR012734">
    <property type="entry name" value="DhaK_ATP"/>
</dbReference>
<comment type="similarity">
    <text evidence="3">Belongs to the dihydroxyacetone kinase (DAK) family.</text>
</comment>
<keyword evidence="4" id="KW-0808">Transferase</keyword>
<keyword evidence="5" id="KW-0547">Nucleotide-binding</keyword>
<evidence type="ECO:0000256" key="10">
    <source>
        <dbReference type="ARBA" id="ARBA00048898"/>
    </source>
</evidence>
<keyword evidence="6 13" id="KW-0418">Kinase</keyword>
<dbReference type="Proteomes" id="UP001629113">
    <property type="component" value="Unassembled WGS sequence"/>
</dbReference>
<keyword evidence="7" id="KW-0319">Glycerol metabolism</keyword>
<evidence type="ECO:0000256" key="6">
    <source>
        <dbReference type="ARBA" id="ARBA00022777"/>
    </source>
</evidence>
<comment type="catalytic activity">
    <reaction evidence="10">
        <text>dihydroxyacetone + ATP = dihydroxyacetone phosphate + ADP + H(+)</text>
        <dbReference type="Rhea" id="RHEA:15773"/>
        <dbReference type="ChEBI" id="CHEBI:15378"/>
        <dbReference type="ChEBI" id="CHEBI:16016"/>
        <dbReference type="ChEBI" id="CHEBI:30616"/>
        <dbReference type="ChEBI" id="CHEBI:57642"/>
        <dbReference type="ChEBI" id="CHEBI:456216"/>
        <dbReference type="EC" id="2.7.1.29"/>
    </reaction>
</comment>
<dbReference type="PROSITE" id="PS51481">
    <property type="entry name" value="DHAK"/>
    <property type="match status" value="1"/>
</dbReference>
<evidence type="ECO:0000313" key="13">
    <source>
        <dbReference type="EMBL" id="KAL3418413.1"/>
    </source>
</evidence>
<dbReference type="PANTHER" id="PTHR28629:SF4">
    <property type="entry name" value="TRIOKINASE_FMN CYCLASE"/>
    <property type="match status" value="1"/>
</dbReference>
<evidence type="ECO:0000256" key="1">
    <source>
        <dbReference type="ARBA" id="ARBA00003264"/>
    </source>
</evidence>
<evidence type="ECO:0000259" key="12">
    <source>
        <dbReference type="PROSITE" id="PS51481"/>
    </source>
</evidence>
<dbReference type="PANTHER" id="PTHR28629">
    <property type="entry name" value="TRIOKINASE/FMN CYCLASE"/>
    <property type="match status" value="1"/>
</dbReference>
<evidence type="ECO:0000256" key="5">
    <source>
        <dbReference type="ARBA" id="ARBA00022741"/>
    </source>
</evidence>
<evidence type="ECO:0000313" key="14">
    <source>
        <dbReference type="Proteomes" id="UP001629113"/>
    </source>
</evidence>
<dbReference type="Gene3D" id="3.30.1180.20">
    <property type="entry name" value="Dihydroxyacetone kinase, domain 2"/>
    <property type="match status" value="1"/>
</dbReference>
<evidence type="ECO:0000256" key="9">
    <source>
        <dbReference type="ARBA" id="ARBA00047974"/>
    </source>
</evidence>
<comment type="pathway">
    <text evidence="2">Polyol metabolism; glycerol fermentation; glycerone phosphate from glycerol (oxidative route): step 2/2.</text>
</comment>
<dbReference type="GO" id="GO:0016301">
    <property type="term" value="F:kinase activity"/>
    <property type="evidence" value="ECO:0007669"/>
    <property type="project" value="UniProtKB-KW"/>
</dbReference>
<dbReference type="SUPFAM" id="SSF82549">
    <property type="entry name" value="DAK1/DegV-like"/>
    <property type="match status" value="1"/>
</dbReference>
<name>A0ABR4P528_9HELO</name>
<dbReference type="SUPFAM" id="SSF101473">
    <property type="entry name" value="DhaL-like"/>
    <property type="match status" value="1"/>
</dbReference>
<dbReference type="Gene3D" id="3.40.50.10440">
    <property type="entry name" value="Dihydroxyacetone kinase, domain 1"/>
    <property type="match status" value="1"/>
</dbReference>
<keyword evidence="14" id="KW-1185">Reference proteome</keyword>
<evidence type="ECO:0000259" key="11">
    <source>
        <dbReference type="PROSITE" id="PS51480"/>
    </source>
</evidence>
<dbReference type="NCBIfam" id="TIGR02361">
    <property type="entry name" value="dak_ATP"/>
    <property type="match status" value="1"/>
</dbReference>
<comment type="caution">
    <text evidence="13">The sequence shown here is derived from an EMBL/GenBank/DDBJ whole genome shotgun (WGS) entry which is preliminary data.</text>
</comment>
<dbReference type="InterPro" id="IPR004007">
    <property type="entry name" value="DhaL_dom"/>
</dbReference>
<comment type="catalytic activity">
    <reaction evidence="9">
        <text>D-glyceraldehyde + ATP = D-glyceraldehyde 3-phosphate + ADP + H(+)</text>
        <dbReference type="Rhea" id="RHEA:13941"/>
        <dbReference type="ChEBI" id="CHEBI:15378"/>
        <dbReference type="ChEBI" id="CHEBI:17378"/>
        <dbReference type="ChEBI" id="CHEBI:30616"/>
        <dbReference type="ChEBI" id="CHEBI:59776"/>
        <dbReference type="ChEBI" id="CHEBI:456216"/>
        <dbReference type="EC" id="2.7.1.28"/>
    </reaction>
</comment>
<dbReference type="Pfam" id="PF02734">
    <property type="entry name" value="Dak2"/>
    <property type="match status" value="1"/>
</dbReference>
<dbReference type="EMBL" id="JBFCZG010000009">
    <property type="protein sequence ID" value="KAL3418413.1"/>
    <property type="molecule type" value="Genomic_DNA"/>
</dbReference>
<comment type="function">
    <text evidence="1">Catalyzes both the phosphorylation of dihydroxyacetone and of glyceraldehyde.</text>
</comment>
<dbReference type="Gene3D" id="1.25.40.340">
    <property type="match status" value="1"/>
</dbReference>
<evidence type="ECO:0000256" key="4">
    <source>
        <dbReference type="ARBA" id="ARBA00022679"/>
    </source>
</evidence>
<evidence type="ECO:0000256" key="2">
    <source>
        <dbReference type="ARBA" id="ARBA00004778"/>
    </source>
</evidence>
<protein>
    <submittedName>
        <fullName evidence="13">Dihydroxyacetone kinase</fullName>
    </submittedName>
</protein>
<organism evidence="13 14">
    <name type="scientific">Phlyctema vagabunda</name>
    <dbReference type="NCBI Taxonomy" id="108571"/>
    <lineage>
        <taxon>Eukaryota</taxon>
        <taxon>Fungi</taxon>
        <taxon>Dikarya</taxon>
        <taxon>Ascomycota</taxon>
        <taxon>Pezizomycotina</taxon>
        <taxon>Leotiomycetes</taxon>
        <taxon>Helotiales</taxon>
        <taxon>Dermateaceae</taxon>
        <taxon>Phlyctema</taxon>
    </lineage>
</organism>
<dbReference type="Pfam" id="PF02733">
    <property type="entry name" value="Dak1"/>
    <property type="match status" value="1"/>
</dbReference>
<sequence length="575" mass="61308">MSLGKHFINSVDDPVERGLKCLLRQDQSLRLIESQKVLYRTQTRPKVLLLSGGGSGHEPAHAGYVGEGILDICVAGQIFASPSASQVLAGLKALKSSEGVLMIVKNYTGDKLNFTLALQKAKAEGIRARAVFVGDDVSVEGNDLVGRRGLAGVVFVHKIAGALAAQGASLDEVAVMAQLVADNIFTVGVSLDRCSVPRREEQKSLSHEDLEYGMGIHNEPGVKREKISSLTSIVSSVLSFLKPSRSQTELPVAILINNLGGLSILELNVIAEEATEQLLDKYQLDIRRVLVGTFVSSLDGPGFSITILNLRPGMETLLNAKSSAPAWPHQIENASHVNGILERTDKEDTANVLHNEIADALLPVEMTLLSTILQSVRSRVKDAEPAITNYDTIAGDGDCGETLLKGANAVQKGFSKLTDTSIDLIRVFQSISLIVEQSMGGTSGAIYAIFFSAIANALSQNIQHKLASTSTLRFLSTALTEGLGELCKCTAARKGHKTLMDALIPFVETFEQTLDLQLAINAADEGAEGTRKLDAVLGRASYVSKELIEKDGGIPDPGALGVVVVLLGILEGLQK</sequence>
<keyword evidence="8" id="KW-0067">ATP-binding</keyword>
<feature type="domain" description="DhaL" evidence="11">
    <location>
        <begin position="367"/>
        <end position="571"/>
    </location>
</feature>
<evidence type="ECO:0000256" key="7">
    <source>
        <dbReference type="ARBA" id="ARBA00022798"/>
    </source>
</evidence>
<dbReference type="InterPro" id="IPR004006">
    <property type="entry name" value="DhaK_dom"/>
</dbReference>
<dbReference type="InterPro" id="IPR050861">
    <property type="entry name" value="Dihydroxyacetone_Kinase"/>
</dbReference>